<evidence type="ECO:0000256" key="4">
    <source>
        <dbReference type="ARBA" id="ARBA00023026"/>
    </source>
</evidence>
<organism evidence="6">
    <name type="scientific">Pseudomonas zanjanensis</name>
    <dbReference type="NCBI Taxonomy" id="2745496"/>
    <lineage>
        <taxon>Bacteria</taxon>
        <taxon>Pseudomonadati</taxon>
        <taxon>Pseudomonadota</taxon>
        <taxon>Gammaproteobacteria</taxon>
        <taxon>Pseudomonadales</taxon>
        <taxon>Pseudomonadaceae</taxon>
        <taxon>Pseudomonas</taxon>
    </lineage>
</organism>
<sequence>MEITQSIRSPIVLLPNVEAITDTASPVDVPAEIQTVSSLTNLLDRSMNAMNRSLGHLLKCPSIIAKPLEGTAAETTAQHLIAEFVEQIHSKRDRAQMWAGQMRQCCAVMTHSQKTGLMDESQRQPLNDEQSRILRALQEHLEEKKPREIAEALDAAINSSNDFFDKLLELIDLIKNSYLAGYEHIIAAYSDFFSDFNTDITAMMKDWIVGANDGKEVKLNVGALRNALDRLIVKYSLPNSAAILFPKPPETGATKEEAENWLKALGLPASCLKQNPAPNGPWCVVIDTGPLTTMKSSLPSGGGTETWDTAKFNAWQTGFNAQEERMKNMLQSFTQKYSNANSYHDNFNKTLSAHLNQYADMLRAMLNF</sequence>
<gene>
    <name evidence="7" type="ORF">HU715_004155</name>
    <name evidence="6" type="ORF">HU715_04970</name>
</gene>
<evidence type="ECO:0000256" key="5">
    <source>
        <dbReference type="ARBA" id="ARBA00023054"/>
    </source>
</evidence>
<evidence type="ECO:0000313" key="6">
    <source>
        <dbReference type="EMBL" id="MBC3388996.1"/>
    </source>
</evidence>
<dbReference type="SUPFAM" id="SSF140693">
    <property type="entry name" value="IpaD-like"/>
    <property type="match status" value="1"/>
</dbReference>
<dbReference type="EMBL" id="JABWRB020000001">
    <property type="protein sequence ID" value="MBV4494544.1"/>
    <property type="molecule type" value="Genomic_DNA"/>
</dbReference>
<dbReference type="Gene3D" id="1.20.1710.10">
    <property type="entry name" value="IpaD-like"/>
    <property type="match status" value="1"/>
</dbReference>
<keyword evidence="5" id="KW-0175">Coiled coil</keyword>
<comment type="similarity">
    <text evidence="2">Belongs to the invasin protein D family.</text>
</comment>
<dbReference type="InterPro" id="IPR036708">
    <property type="entry name" value="BipD-like_sf"/>
</dbReference>
<dbReference type="RefSeq" id="WP_186705282.1">
    <property type="nucleotide sequence ID" value="NZ_JABWRB020000001.1"/>
</dbReference>
<reference evidence="7" key="3">
    <citation type="submission" date="2021-06" db="EMBL/GenBank/DDBJ databases">
        <title>Updating the genus Pseudomonas: Description of 43 new species and partition of the Pseudomonas putida group.</title>
        <authorList>
            <person name="Girard L."/>
            <person name="Lood C."/>
            <person name="Vandamme P."/>
            <person name="Rokni-Zadeh H."/>
            <person name="Van Noort V."/>
            <person name="Hofte M."/>
            <person name="Lavigne R."/>
            <person name="De Mot R."/>
        </authorList>
    </citation>
    <scope>NUCLEOTIDE SEQUENCE</scope>
    <source>
        <strain evidence="7">SWRI12</strain>
    </source>
</reference>
<dbReference type="Pfam" id="PF06511">
    <property type="entry name" value="T3SS_TC"/>
    <property type="match status" value="1"/>
</dbReference>
<evidence type="ECO:0000313" key="7">
    <source>
        <dbReference type="EMBL" id="MBV4494544.1"/>
    </source>
</evidence>
<dbReference type="EMBL" id="JABWRB010000004">
    <property type="protein sequence ID" value="MBC3388996.1"/>
    <property type="molecule type" value="Genomic_DNA"/>
</dbReference>
<dbReference type="InterPro" id="IPR009483">
    <property type="entry name" value="IpaD/BipD/SipD"/>
</dbReference>
<evidence type="ECO:0000256" key="2">
    <source>
        <dbReference type="ARBA" id="ARBA00007741"/>
    </source>
</evidence>
<dbReference type="GO" id="GO:0005576">
    <property type="term" value="C:extracellular region"/>
    <property type="evidence" value="ECO:0007669"/>
    <property type="project" value="UniProtKB-SubCell"/>
</dbReference>
<accession>A0A923JJX1</accession>
<keyword evidence="8" id="KW-1185">Reference proteome</keyword>
<evidence type="ECO:0000256" key="3">
    <source>
        <dbReference type="ARBA" id="ARBA00022525"/>
    </source>
</evidence>
<comment type="caution">
    <text evidence="6">The sequence shown here is derived from an EMBL/GenBank/DDBJ whole genome shotgun (WGS) entry which is preliminary data.</text>
</comment>
<proteinExistence type="inferred from homology"/>
<dbReference type="AlphaFoldDB" id="A0A923JJX1"/>
<comment type="subcellular location">
    <subcellularLocation>
        <location evidence="1">Secreted</location>
    </subcellularLocation>
</comment>
<evidence type="ECO:0000313" key="8">
    <source>
        <dbReference type="Proteomes" id="UP000636518"/>
    </source>
</evidence>
<reference evidence="6" key="2">
    <citation type="submission" date="2020-07" db="EMBL/GenBank/DDBJ databases">
        <authorList>
            <person name="Lood C."/>
            <person name="Girard L."/>
        </authorList>
    </citation>
    <scope>NUCLEOTIDE SEQUENCE</scope>
    <source>
        <strain evidence="6">SWRI12</strain>
    </source>
</reference>
<name>A0A923JJX1_9PSED</name>
<protein>
    <submittedName>
        <fullName evidence="6">IpaD/SipD/SspD family type III secretion system needle tip protein</fullName>
    </submittedName>
</protein>
<evidence type="ECO:0000256" key="1">
    <source>
        <dbReference type="ARBA" id="ARBA00004613"/>
    </source>
</evidence>
<dbReference type="Proteomes" id="UP000636518">
    <property type="component" value="Unassembled WGS sequence"/>
</dbReference>
<keyword evidence="4" id="KW-0843">Virulence</keyword>
<keyword evidence="3" id="KW-0964">Secreted</keyword>
<reference evidence="6 8" key="1">
    <citation type="journal article" date="2020" name="Microorganisms">
        <title>Reliable Identification of Environmental Pseudomonas Isolates Using the rpoD Gene.</title>
        <authorList>
            <consortium name="The Broad Institute Genome Sequencing Platform"/>
            <person name="Girard L."/>
            <person name="Lood C."/>
            <person name="Rokni-Zadeh H."/>
            <person name="van Noort V."/>
            <person name="Lavigne R."/>
            <person name="De Mot R."/>
        </authorList>
    </citation>
    <scope>NUCLEOTIDE SEQUENCE</scope>
    <source>
        <strain evidence="6 8">SWRI12</strain>
    </source>
</reference>